<dbReference type="InterPro" id="IPR036770">
    <property type="entry name" value="Ankyrin_rpt-contain_sf"/>
</dbReference>
<protein>
    <submittedName>
        <fullName evidence="4">Uncharacterized protein</fullName>
    </submittedName>
</protein>
<organism evidence="4 5">
    <name type="scientific">Kutzneria albida DSM 43870</name>
    <dbReference type="NCBI Taxonomy" id="1449976"/>
    <lineage>
        <taxon>Bacteria</taxon>
        <taxon>Bacillati</taxon>
        <taxon>Actinomycetota</taxon>
        <taxon>Actinomycetes</taxon>
        <taxon>Pseudonocardiales</taxon>
        <taxon>Pseudonocardiaceae</taxon>
        <taxon>Kutzneria</taxon>
    </lineage>
</organism>
<evidence type="ECO:0000256" key="2">
    <source>
        <dbReference type="ARBA" id="ARBA00023043"/>
    </source>
</evidence>
<feature type="repeat" description="ANK" evidence="3">
    <location>
        <begin position="377"/>
        <end position="409"/>
    </location>
</feature>
<dbReference type="eggNOG" id="COG0666">
    <property type="taxonomic scope" value="Bacteria"/>
</dbReference>
<name>W5WLW7_9PSEU</name>
<dbReference type="RefSeq" id="WP_025361969.1">
    <property type="nucleotide sequence ID" value="NZ_CP007155.1"/>
</dbReference>
<evidence type="ECO:0000313" key="4">
    <source>
        <dbReference type="EMBL" id="AHI02194.1"/>
    </source>
</evidence>
<dbReference type="InterPro" id="IPR002110">
    <property type="entry name" value="Ankyrin_rpt"/>
</dbReference>
<dbReference type="PROSITE" id="PS50088">
    <property type="entry name" value="ANK_REPEAT"/>
    <property type="match status" value="1"/>
</dbReference>
<sequence>MPSDPPLPRGSLEFQRKQAKRLLREFHLGEPEALARAEAVLGARATVRFQLSDALHVIAAEHGHRSWPRFRREFESPRTVRTVHRIGVAAVSMYEERAQRLLEDWAAHLPEAARRVHSHLPDHTSIGLPDARVVIAREYGYPTWRELVADATRARREYAAPPVANVLRATELIADEDAAGLAALLAADPSLSPESLLERIAQPLHAPERLALPDQVETDCLSVLIERSVDLVGPLNIASCFNQVELVRLLLDAGAPVERFAEGGITALQTAVYHGCAATGDLLAAVAVVPDALYLAAGAGRVDLLPRWFDSRGGLRPEAFTERPNLSDVGWPPGLPPSGEPAEVLGEAFTLACYNGRVAAAEWLCRHGAEVDARPYLGMTGLHLAVLADHGAMVEWLLGQGADTALRDDQYDSTPLGWAEHLGRTAQIELLIR</sequence>
<dbReference type="Pfam" id="PF13637">
    <property type="entry name" value="Ank_4"/>
    <property type="match status" value="1"/>
</dbReference>
<dbReference type="KEGG" id="kal:KALB_8837"/>
<dbReference type="AlphaFoldDB" id="W5WLW7"/>
<dbReference type="PROSITE" id="PS50297">
    <property type="entry name" value="ANK_REP_REGION"/>
    <property type="match status" value="1"/>
</dbReference>
<dbReference type="Proteomes" id="UP000019225">
    <property type="component" value="Chromosome"/>
</dbReference>
<proteinExistence type="predicted"/>
<evidence type="ECO:0000256" key="1">
    <source>
        <dbReference type="ARBA" id="ARBA00022737"/>
    </source>
</evidence>
<dbReference type="PANTHER" id="PTHR24198:SF165">
    <property type="entry name" value="ANKYRIN REPEAT-CONTAINING PROTEIN-RELATED"/>
    <property type="match status" value="1"/>
</dbReference>
<evidence type="ECO:0000256" key="3">
    <source>
        <dbReference type="PROSITE-ProRule" id="PRU00023"/>
    </source>
</evidence>
<reference evidence="4 5" key="1">
    <citation type="journal article" date="2014" name="BMC Genomics">
        <title>Complete genome sequence of producer of the glycopeptide antibiotic Aculeximycin Kutzneria albida DSM 43870T, a representative of minor genus of Pseudonocardiaceae.</title>
        <authorList>
            <person name="Rebets Y."/>
            <person name="Tokovenko B."/>
            <person name="Lushchyk I."/>
            <person name="Ruckert C."/>
            <person name="Zaburannyi N."/>
            <person name="Bechthold A."/>
            <person name="Kalinowski J."/>
            <person name="Luzhetskyy A."/>
        </authorList>
    </citation>
    <scope>NUCLEOTIDE SEQUENCE [LARGE SCALE GENOMIC DNA]</scope>
    <source>
        <strain evidence="4">DSM 43870</strain>
    </source>
</reference>
<dbReference type="PANTHER" id="PTHR24198">
    <property type="entry name" value="ANKYRIN REPEAT AND PROTEIN KINASE DOMAIN-CONTAINING PROTEIN"/>
    <property type="match status" value="1"/>
</dbReference>
<dbReference type="OrthoDB" id="928522at2"/>
<dbReference type="SUPFAM" id="SSF48403">
    <property type="entry name" value="Ankyrin repeat"/>
    <property type="match status" value="1"/>
</dbReference>
<keyword evidence="5" id="KW-1185">Reference proteome</keyword>
<gene>
    <name evidence="4" type="ORF">KALB_8837</name>
</gene>
<dbReference type="Gene3D" id="1.25.40.20">
    <property type="entry name" value="Ankyrin repeat-containing domain"/>
    <property type="match status" value="2"/>
</dbReference>
<accession>W5WLW7</accession>
<evidence type="ECO:0000313" key="5">
    <source>
        <dbReference type="Proteomes" id="UP000019225"/>
    </source>
</evidence>
<dbReference type="STRING" id="1449976.KALB_8837"/>
<dbReference type="HOGENOM" id="CLU_610998_0_0_11"/>
<dbReference type="SMART" id="SM00248">
    <property type="entry name" value="ANK"/>
    <property type="match status" value="3"/>
</dbReference>
<keyword evidence="2 3" id="KW-0040">ANK repeat</keyword>
<dbReference type="EMBL" id="CP007155">
    <property type="protein sequence ID" value="AHI02194.1"/>
    <property type="molecule type" value="Genomic_DNA"/>
</dbReference>
<keyword evidence="1" id="KW-0677">Repeat</keyword>